<dbReference type="PROSITE" id="PS51455">
    <property type="entry name" value="PIPK"/>
    <property type="match status" value="1"/>
</dbReference>
<feature type="compositionally biased region" description="Polar residues" evidence="7">
    <location>
        <begin position="66"/>
        <end position="76"/>
    </location>
</feature>
<keyword evidence="11" id="KW-1185">Reference proteome</keyword>
<feature type="transmembrane region" description="Helical" evidence="8">
    <location>
        <begin position="481"/>
        <end position="500"/>
    </location>
</feature>
<keyword evidence="6" id="KW-0547">Nucleotide-binding</keyword>
<evidence type="ECO:0000256" key="4">
    <source>
        <dbReference type="ARBA" id="ARBA00022989"/>
    </source>
</evidence>
<dbReference type="EMBL" id="BPVZ01000095">
    <property type="protein sequence ID" value="GKV32354.1"/>
    <property type="molecule type" value="Genomic_DNA"/>
</dbReference>
<proteinExistence type="inferred from homology"/>
<feature type="transmembrane region" description="Helical" evidence="8">
    <location>
        <begin position="450"/>
        <end position="469"/>
    </location>
</feature>
<dbReference type="InterPro" id="IPR027484">
    <property type="entry name" value="PInositol-4-P-5-kinase_N"/>
</dbReference>
<evidence type="ECO:0000256" key="6">
    <source>
        <dbReference type="PROSITE-ProRule" id="PRU00781"/>
    </source>
</evidence>
<feature type="transmembrane region" description="Helical" evidence="8">
    <location>
        <begin position="506"/>
        <end position="523"/>
    </location>
</feature>
<dbReference type="FunFam" id="3.30.800.10:FF:000007">
    <property type="entry name" value="Putative 1-phosphatidylinositol-4-phosphate 5-kinase/ zinc ion binding family"/>
    <property type="match status" value="1"/>
</dbReference>
<dbReference type="SUPFAM" id="SSF56104">
    <property type="entry name" value="SAICAR synthase-like"/>
    <property type="match status" value="1"/>
</dbReference>
<evidence type="ECO:0000256" key="5">
    <source>
        <dbReference type="ARBA" id="ARBA00023136"/>
    </source>
</evidence>
<dbReference type="Gene3D" id="3.30.800.10">
    <property type="entry name" value="Phosphatidylinositol Phosphate Kinase II Beta"/>
    <property type="match status" value="1"/>
</dbReference>
<comment type="caution">
    <text evidence="10">The sequence shown here is derived from an EMBL/GenBank/DDBJ whole genome shotgun (WGS) entry which is preliminary data.</text>
</comment>
<evidence type="ECO:0000256" key="7">
    <source>
        <dbReference type="SAM" id="MobiDB-lite"/>
    </source>
</evidence>
<organism evidence="10 11">
    <name type="scientific">Rubroshorea leprosula</name>
    <dbReference type="NCBI Taxonomy" id="152421"/>
    <lineage>
        <taxon>Eukaryota</taxon>
        <taxon>Viridiplantae</taxon>
        <taxon>Streptophyta</taxon>
        <taxon>Embryophyta</taxon>
        <taxon>Tracheophyta</taxon>
        <taxon>Spermatophyta</taxon>
        <taxon>Magnoliopsida</taxon>
        <taxon>eudicotyledons</taxon>
        <taxon>Gunneridae</taxon>
        <taxon>Pentapetalae</taxon>
        <taxon>rosids</taxon>
        <taxon>malvids</taxon>
        <taxon>Malvales</taxon>
        <taxon>Dipterocarpaceae</taxon>
        <taxon>Rubroshorea</taxon>
    </lineage>
</organism>
<feature type="transmembrane region" description="Helical" evidence="8">
    <location>
        <begin position="543"/>
        <end position="570"/>
    </location>
</feature>
<feature type="domain" description="PIPK" evidence="9">
    <location>
        <begin position="210"/>
        <end position="548"/>
    </location>
</feature>
<name>A0AAV5L5G4_9ROSI</name>
<keyword evidence="5 8" id="KW-0472">Membrane</keyword>
<evidence type="ECO:0000256" key="2">
    <source>
        <dbReference type="ARBA" id="ARBA00008707"/>
    </source>
</evidence>
<dbReference type="Proteomes" id="UP001054252">
    <property type="component" value="Unassembled WGS sequence"/>
</dbReference>
<keyword evidence="6" id="KW-0418">Kinase</keyword>
<comment type="similarity">
    <text evidence="2">Belongs to the plant DMP1 protein family.</text>
</comment>
<evidence type="ECO:0000256" key="8">
    <source>
        <dbReference type="SAM" id="Phobius"/>
    </source>
</evidence>
<dbReference type="GO" id="GO:0005524">
    <property type="term" value="F:ATP binding"/>
    <property type="evidence" value="ECO:0007669"/>
    <property type="project" value="UniProtKB-UniRule"/>
</dbReference>
<feature type="transmembrane region" description="Helical" evidence="8">
    <location>
        <begin position="576"/>
        <end position="594"/>
    </location>
</feature>
<gene>
    <name evidence="10" type="ORF">SLEP1_g40967</name>
</gene>
<evidence type="ECO:0000256" key="1">
    <source>
        <dbReference type="ARBA" id="ARBA00004141"/>
    </source>
</evidence>
<evidence type="ECO:0000256" key="3">
    <source>
        <dbReference type="ARBA" id="ARBA00022692"/>
    </source>
</evidence>
<reference evidence="10 11" key="1">
    <citation type="journal article" date="2021" name="Commun. Biol.">
        <title>The genome of Shorea leprosula (Dipterocarpaceae) highlights the ecological relevance of drought in aseasonal tropical rainforests.</title>
        <authorList>
            <person name="Ng K.K.S."/>
            <person name="Kobayashi M.J."/>
            <person name="Fawcett J.A."/>
            <person name="Hatakeyama M."/>
            <person name="Paape T."/>
            <person name="Ng C.H."/>
            <person name="Ang C.C."/>
            <person name="Tnah L.H."/>
            <person name="Lee C.T."/>
            <person name="Nishiyama T."/>
            <person name="Sese J."/>
            <person name="O'Brien M.J."/>
            <person name="Copetti D."/>
            <person name="Mohd Noor M.I."/>
            <person name="Ong R.C."/>
            <person name="Putra M."/>
            <person name="Sireger I.Z."/>
            <person name="Indrioko S."/>
            <person name="Kosugi Y."/>
            <person name="Izuno A."/>
            <person name="Isagi Y."/>
            <person name="Lee S.L."/>
            <person name="Shimizu K.K."/>
        </authorList>
    </citation>
    <scope>NUCLEOTIDE SEQUENCE [LARGE SCALE GENOMIC DNA]</scope>
    <source>
        <strain evidence="10">214</strain>
    </source>
</reference>
<keyword evidence="3 8" id="KW-0812">Transmembrane</keyword>
<keyword evidence="6" id="KW-0808">Transferase</keyword>
<dbReference type="InterPro" id="IPR002498">
    <property type="entry name" value="PInositol-4-P-4/5-kinase_core"/>
</dbReference>
<dbReference type="GO" id="GO:0000285">
    <property type="term" value="F:1-phosphatidylinositol-3-phosphate 5-kinase activity"/>
    <property type="evidence" value="ECO:0007669"/>
    <property type="project" value="TreeGrafter"/>
</dbReference>
<dbReference type="InterPro" id="IPR007770">
    <property type="entry name" value="DMP"/>
</dbReference>
<keyword evidence="4 8" id="KW-1133">Transmembrane helix</keyword>
<accession>A0AAV5L5G4</accession>
<dbReference type="AlphaFoldDB" id="A0AAV5L5G4"/>
<dbReference type="PANTHER" id="PTHR45748:SF4">
    <property type="entry name" value="1-PHOSPHATIDYLINOSITOL-3-PHOSPHATE 5-KINASE FAB1D-RELATED"/>
    <property type="match status" value="1"/>
</dbReference>
<dbReference type="GO" id="GO:0046854">
    <property type="term" value="P:phosphatidylinositol phosphate biosynthetic process"/>
    <property type="evidence" value="ECO:0007669"/>
    <property type="project" value="TreeGrafter"/>
</dbReference>
<protein>
    <recommendedName>
        <fullName evidence="9">PIPK domain-containing protein</fullName>
    </recommendedName>
</protein>
<evidence type="ECO:0000259" key="9">
    <source>
        <dbReference type="PROSITE" id="PS51455"/>
    </source>
</evidence>
<comment type="subcellular location">
    <subcellularLocation>
        <location evidence="1">Membrane</location>
        <topology evidence="1">Multi-pass membrane protein</topology>
    </subcellularLocation>
</comment>
<sequence>MESPAAVGNLMTSTSSVNEVSNDIGNVKCNLVTSSVGNGIHDPSTVVDDIKKPKENVVLLQHSDDNNSQAENQPLSNYLGVDSDVDSNESKSDGSPCSLLSSLENSNGWFWMPFSEIRKIYMKDLQRGFVPKFECFGNYQEHIPTCYQLIDEEGSRLHIPMGDDSIVSDFDGELSSIIACALSLLKDVSNEDSGKEKTTESAHGLIRIPTITATHWPLSHSSDSDSVHSTQSSSLEESRFSSFDGLNLLDSLVPPEAFNQEVSLGPTKSLGKGKYSIICLYANQFRDLRNLCCPSELDYIASLSRCKKWDAKGGKSKSFFAKTLDDRFIIKEIKKTEYDSFQMFAPHYFKYMHQSFGSGKGTCLAKVLGIYQGRRKEFPFGCVNKKSLLLRHFVEHFWIMADMSSSDSQEYPCESYDPNNDYFYLKDIDETDESNYVYIINAVLSGTARLNVLLPTATILAFTIFAPLLTNDGHCTRLSRWLMGSTTVLLAASCIFFTVIDSFRTATGRLYYGVATYRGIWTFNGGRKRPRLPAEYRLRWSDLFYASLSLVTFLAFAGSHSDVVACYYPAMPRKVINVVPLVIGFVVSVLFVVFPSRRRGIGYPFLLQRDAYHSRV</sequence>
<keyword evidence="6" id="KW-0067">ATP-binding</keyword>
<evidence type="ECO:0000313" key="10">
    <source>
        <dbReference type="EMBL" id="GKV32354.1"/>
    </source>
</evidence>
<dbReference type="GO" id="GO:0010008">
    <property type="term" value="C:endosome membrane"/>
    <property type="evidence" value="ECO:0007669"/>
    <property type="project" value="TreeGrafter"/>
</dbReference>
<dbReference type="Pfam" id="PF01504">
    <property type="entry name" value="PIP5K"/>
    <property type="match status" value="1"/>
</dbReference>
<dbReference type="Pfam" id="PF05078">
    <property type="entry name" value="DUF679"/>
    <property type="match status" value="1"/>
</dbReference>
<dbReference type="PANTHER" id="PTHR45748">
    <property type="entry name" value="1-PHOSPHATIDYLINOSITOL 3-PHOSPHATE 5-KINASE-RELATED"/>
    <property type="match status" value="1"/>
</dbReference>
<evidence type="ECO:0000313" key="11">
    <source>
        <dbReference type="Proteomes" id="UP001054252"/>
    </source>
</evidence>
<dbReference type="SMART" id="SM00330">
    <property type="entry name" value="PIPKc"/>
    <property type="match status" value="1"/>
</dbReference>
<feature type="region of interest" description="Disordered" evidence="7">
    <location>
        <begin position="62"/>
        <end position="97"/>
    </location>
</feature>